<accession>A0A8E2DPC8</accession>
<dbReference type="Proteomes" id="UP000250043">
    <property type="component" value="Unassembled WGS sequence"/>
</dbReference>
<keyword evidence="3" id="KW-1185">Reference proteome</keyword>
<evidence type="ECO:0000313" key="3">
    <source>
        <dbReference type="Proteomes" id="UP000250043"/>
    </source>
</evidence>
<evidence type="ECO:0000313" key="2">
    <source>
        <dbReference type="EMBL" id="OCH93294.1"/>
    </source>
</evidence>
<feature type="transmembrane region" description="Helical" evidence="1">
    <location>
        <begin position="20"/>
        <end position="42"/>
    </location>
</feature>
<name>A0A8E2DPC8_9APHY</name>
<gene>
    <name evidence="2" type="ORF">OBBRIDRAFT_824238</name>
</gene>
<protein>
    <submittedName>
        <fullName evidence="2">Uncharacterized protein</fullName>
    </submittedName>
</protein>
<keyword evidence="1" id="KW-0812">Transmembrane</keyword>
<keyword evidence="1" id="KW-0472">Membrane</keyword>
<proteinExistence type="predicted"/>
<evidence type="ECO:0000256" key="1">
    <source>
        <dbReference type="SAM" id="Phobius"/>
    </source>
</evidence>
<sequence length="224" mass="24164">MAVRSGRPNLRFESHAISGFITYTGLLLHMVPALSAGLRLLGNQITRCAGLRMDHDSGGCKKPTAVCGTGGRRLKYRLRLGPDGTGLESLQRAAIAKSYEHDGPFSTDSTAAFALPPHSLLTARICIIEQGTGIEAAAPSTRGDEDASPSANNKLYFAARALVMLRVHCAVRRLCIEFLMANLTFGTVVAAHSFPRGHFYAADRAAHRALRSSARSMSTQIERR</sequence>
<keyword evidence="1" id="KW-1133">Transmembrane helix</keyword>
<dbReference type="AlphaFoldDB" id="A0A8E2DPC8"/>
<dbReference type="EMBL" id="KV722357">
    <property type="protein sequence ID" value="OCH93294.1"/>
    <property type="molecule type" value="Genomic_DNA"/>
</dbReference>
<organism evidence="2 3">
    <name type="scientific">Obba rivulosa</name>
    <dbReference type="NCBI Taxonomy" id="1052685"/>
    <lineage>
        <taxon>Eukaryota</taxon>
        <taxon>Fungi</taxon>
        <taxon>Dikarya</taxon>
        <taxon>Basidiomycota</taxon>
        <taxon>Agaricomycotina</taxon>
        <taxon>Agaricomycetes</taxon>
        <taxon>Polyporales</taxon>
        <taxon>Gelatoporiaceae</taxon>
        <taxon>Obba</taxon>
    </lineage>
</organism>
<reference evidence="2 3" key="1">
    <citation type="submission" date="2016-07" db="EMBL/GenBank/DDBJ databases">
        <title>Draft genome of the white-rot fungus Obba rivulosa 3A-2.</title>
        <authorList>
            <consortium name="DOE Joint Genome Institute"/>
            <person name="Miettinen O."/>
            <person name="Riley R."/>
            <person name="Acob R."/>
            <person name="Barry K."/>
            <person name="Cullen D."/>
            <person name="De Vries R."/>
            <person name="Hainaut M."/>
            <person name="Hatakka A."/>
            <person name="Henrissat B."/>
            <person name="Hilden K."/>
            <person name="Kuo R."/>
            <person name="Labutti K."/>
            <person name="Lipzen A."/>
            <person name="Makela M.R."/>
            <person name="Sandor L."/>
            <person name="Spatafora J.W."/>
            <person name="Grigoriev I.V."/>
            <person name="Hibbett D.S."/>
        </authorList>
    </citation>
    <scope>NUCLEOTIDE SEQUENCE [LARGE SCALE GENOMIC DNA]</scope>
    <source>
        <strain evidence="2 3">3A-2</strain>
    </source>
</reference>